<evidence type="ECO:0000256" key="4">
    <source>
        <dbReference type="SAM" id="MobiDB-lite"/>
    </source>
</evidence>
<accession>A0ABM1STQ3</accession>
<organism evidence="5 6">
    <name type="scientific">Limulus polyphemus</name>
    <name type="common">Atlantic horseshoe crab</name>
    <dbReference type="NCBI Taxonomy" id="6850"/>
    <lineage>
        <taxon>Eukaryota</taxon>
        <taxon>Metazoa</taxon>
        <taxon>Ecdysozoa</taxon>
        <taxon>Arthropoda</taxon>
        <taxon>Chelicerata</taxon>
        <taxon>Merostomata</taxon>
        <taxon>Xiphosura</taxon>
        <taxon>Limulidae</taxon>
        <taxon>Limulus</taxon>
    </lineage>
</organism>
<dbReference type="GeneID" id="106463720"/>
<dbReference type="SMART" id="SM00320">
    <property type="entry name" value="WD40"/>
    <property type="match status" value="4"/>
</dbReference>
<feature type="repeat" description="WD" evidence="3">
    <location>
        <begin position="44"/>
        <end position="76"/>
    </location>
</feature>
<name>A0ABM1STQ3_LIMPO</name>
<dbReference type="Proteomes" id="UP000694941">
    <property type="component" value="Unplaced"/>
</dbReference>
<dbReference type="Gene3D" id="2.130.10.10">
    <property type="entry name" value="YVTN repeat-like/Quinoprotein amine dehydrogenase"/>
    <property type="match status" value="1"/>
</dbReference>
<proteinExistence type="predicted"/>
<dbReference type="InterPro" id="IPR045151">
    <property type="entry name" value="DCAF8"/>
</dbReference>
<evidence type="ECO:0000256" key="3">
    <source>
        <dbReference type="PROSITE-ProRule" id="PRU00221"/>
    </source>
</evidence>
<reference evidence="6" key="1">
    <citation type="submission" date="2025-08" db="UniProtKB">
        <authorList>
            <consortium name="RefSeq"/>
        </authorList>
    </citation>
    <scope>IDENTIFICATION</scope>
    <source>
        <tissue evidence="6">Muscle</tissue>
    </source>
</reference>
<feature type="repeat" description="WD" evidence="3">
    <location>
        <begin position="87"/>
        <end position="130"/>
    </location>
</feature>
<keyword evidence="2" id="KW-0677">Repeat</keyword>
<keyword evidence="5" id="KW-1185">Reference proteome</keyword>
<sequence>MDWCKNVVKFCDQRERREQFGTYFQRRLHVTDEFIARLGLEAELEGHGGCVNCLEWNGKGNLLASGSDDVQIIIWDPFRRKKLTTLHTGHHGNIFSVKFLPNSNDGTIASGAGDHKIHTYDVNAKETTMVCSCHSGRVKRLAVAPNVPFMFWSAAEDGLIMQYDLRTPHQCSSVCNSVLINLLNHAGRNAEAKCLAINPLRPELLAVGANDPFVRLYDRRMISPTTINYPPDHSTRSPWERHNYISAHSETEEDNLPPGCATYFVAGHLPLKQTDYRKRYRNLASTFLSFSPDGSELLANLGGEQIYLFNVVKPQKPKTFDLQGFSIPAYGVCKDTCFSSNGYSTYLNGTTNGLTASRVIPDAGHLFSSSTEFSGNLLRDNSKYHRHLSAKAEAIKAKANEKFDKQQYPVAIHLYNEAIYLHPEASILYGNRAAAFMKRGWDGDLYAALRDCHTALKLDPEYFKAHFRLARCLYELHWTREALDCLQVFKNKFPGHAQSHACVALDRDIKAAISSSSETETEDTGCDNKQESHSSTENGMSPRHRKPSLSEQEKTWRASAYDYESRFCGHCNTTTDIKEANFFGRNIHSLFLLNIPQSWTVHLSWVR</sequence>
<dbReference type="PROSITE" id="PS50294">
    <property type="entry name" value="WD_REPEATS_REGION"/>
    <property type="match status" value="1"/>
</dbReference>
<dbReference type="InterPro" id="IPR019734">
    <property type="entry name" value="TPR_rpt"/>
</dbReference>
<dbReference type="RefSeq" id="XP_022247009.1">
    <property type="nucleotide sequence ID" value="XM_022391301.1"/>
</dbReference>
<dbReference type="InterPro" id="IPR001680">
    <property type="entry name" value="WD40_rpt"/>
</dbReference>
<evidence type="ECO:0000256" key="1">
    <source>
        <dbReference type="ARBA" id="ARBA00022574"/>
    </source>
</evidence>
<dbReference type="InterPro" id="IPR011990">
    <property type="entry name" value="TPR-like_helical_dom_sf"/>
</dbReference>
<keyword evidence="1 3" id="KW-0853">WD repeat</keyword>
<dbReference type="InterPro" id="IPR015943">
    <property type="entry name" value="WD40/YVTN_repeat-like_dom_sf"/>
</dbReference>
<evidence type="ECO:0000313" key="5">
    <source>
        <dbReference type="Proteomes" id="UP000694941"/>
    </source>
</evidence>
<dbReference type="PROSITE" id="PS50082">
    <property type="entry name" value="WD_REPEATS_2"/>
    <property type="match status" value="2"/>
</dbReference>
<dbReference type="PANTHER" id="PTHR15574:SF40">
    <property type="entry name" value="WD AND TETRATRICOPEPTIDE REPEATS PROTEIN 1"/>
    <property type="match status" value="1"/>
</dbReference>
<feature type="region of interest" description="Disordered" evidence="4">
    <location>
        <begin position="516"/>
        <end position="553"/>
    </location>
</feature>
<protein>
    <submittedName>
        <fullName evidence="6">WD and tetratricopeptide repeats protein 1-like isoform X2</fullName>
    </submittedName>
</protein>
<gene>
    <name evidence="6" type="primary">LOC106463720</name>
</gene>
<evidence type="ECO:0000313" key="6">
    <source>
        <dbReference type="RefSeq" id="XP_022247009.1"/>
    </source>
</evidence>
<dbReference type="SUPFAM" id="SSF48452">
    <property type="entry name" value="TPR-like"/>
    <property type="match status" value="1"/>
</dbReference>
<dbReference type="SUPFAM" id="SSF50978">
    <property type="entry name" value="WD40 repeat-like"/>
    <property type="match status" value="1"/>
</dbReference>
<evidence type="ECO:0000256" key="2">
    <source>
        <dbReference type="ARBA" id="ARBA00022737"/>
    </source>
</evidence>
<dbReference type="InterPro" id="IPR036322">
    <property type="entry name" value="WD40_repeat_dom_sf"/>
</dbReference>
<dbReference type="SMART" id="SM00028">
    <property type="entry name" value="TPR"/>
    <property type="match status" value="2"/>
</dbReference>
<dbReference type="Gene3D" id="1.25.40.10">
    <property type="entry name" value="Tetratricopeptide repeat domain"/>
    <property type="match status" value="1"/>
</dbReference>
<dbReference type="Pfam" id="PF00400">
    <property type="entry name" value="WD40"/>
    <property type="match status" value="2"/>
</dbReference>
<dbReference type="PANTHER" id="PTHR15574">
    <property type="entry name" value="WD REPEAT DOMAIN-CONTAINING FAMILY"/>
    <property type="match status" value="1"/>
</dbReference>